<dbReference type="InterPro" id="IPR007381">
    <property type="entry name" value="CheF1/F2"/>
</dbReference>
<evidence type="ECO:0000313" key="1">
    <source>
        <dbReference type="EMBL" id="HII60929.1"/>
    </source>
</evidence>
<gene>
    <name evidence="1" type="ORF">HA331_04090</name>
</gene>
<evidence type="ECO:0008006" key="3">
    <source>
        <dbReference type="Google" id="ProtNLM"/>
    </source>
</evidence>
<comment type="caution">
    <text evidence="1">The sequence shown here is derived from an EMBL/GenBank/DDBJ whole genome shotgun (WGS) entry which is preliminary data.</text>
</comment>
<dbReference type="SUPFAM" id="SSF46785">
    <property type="entry name" value="Winged helix' DNA-binding domain"/>
    <property type="match status" value="1"/>
</dbReference>
<dbReference type="AlphaFoldDB" id="A0A832T8S8"/>
<dbReference type="InterPro" id="IPR036390">
    <property type="entry name" value="WH_DNA-bd_sf"/>
</dbReference>
<dbReference type="RefSeq" id="WP_010884600.1">
    <property type="nucleotide sequence ID" value="NZ_DUJN01000004.1"/>
</dbReference>
<name>A0A832T8S8_PYRHR</name>
<proteinExistence type="predicted"/>
<dbReference type="PANTHER" id="PTHR42201:SF1">
    <property type="entry name" value="TAXIS PROTEIN"/>
    <property type="match status" value="1"/>
</dbReference>
<dbReference type="EMBL" id="DUJN01000004">
    <property type="protein sequence ID" value="HII60929.1"/>
    <property type="molecule type" value="Genomic_DNA"/>
</dbReference>
<dbReference type="GO" id="GO:0006935">
    <property type="term" value="P:chemotaxis"/>
    <property type="evidence" value="ECO:0007669"/>
    <property type="project" value="InterPro"/>
</dbReference>
<dbReference type="Proteomes" id="UP000617544">
    <property type="component" value="Unassembled WGS sequence"/>
</dbReference>
<dbReference type="PANTHER" id="PTHR42201">
    <property type="entry name" value="TAXIS PROTEIN"/>
    <property type="match status" value="1"/>
</dbReference>
<sequence length="341" mass="39708">MPIFEARVKVGISSSWVTSRKVSWRDAIAQIESDRIVVKYLKMGEVVGEDSFPFSALIDLGVRIPDELKLNPEKDHFGIKFYIPGRGELLVIFTIEENLLIYDEKKFSEFVHKVFEVLINGKTVMLQLARIIGGAVNMESKWEEGWLRVIKVKSARTQKTERSIVVIIKDKRPVSIFSDLEDIEIEEVDMNGKRVRAWKIRHFHIDQSVTSYLYIPDKQTQLYVLRYLLKYNPAIMEFIMKVSDDFPTLKSEFQEIMEKEIKELEALDEMEKQILVALYSGINPLELHQFLGVSEKEIEEIYDRMIDKGLLKIVMIRKIVDLTNEGRKIVNKLLKYGLVSM</sequence>
<dbReference type="Gene3D" id="1.10.10.10">
    <property type="entry name" value="Winged helix-like DNA-binding domain superfamily/Winged helix DNA-binding domain"/>
    <property type="match status" value="1"/>
</dbReference>
<accession>A0A832T8S8</accession>
<protein>
    <recommendedName>
        <fullName evidence="3">Taxis protein</fullName>
    </recommendedName>
</protein>
<evidence type="ECO:0000313" key="2">
    <source>
        <dbReference type="Proteomes" id="UP000617544"/>
    </source>
</evidence>
<organism evidence="1 2">
    <name type="scientific">Pyrococcus horikoshii</name>
    <dbReference type="NCBI Taxonomy" id="53953"/>
    <lineage>
        <taxon>Archaea</taxon>
        <taxon>Methanobacteriati</taxon>
        <taxon>Methanobacteriota</taxon>
        <taxon>Thermococci</taxon>
        <taxon>Thermococcales</taxon>
        <taxon>Thermococcaceae</taxon>
        <taxon>Pyrococcus</taxon>
    </lineage>
</organism>
<dbReference type="InterPro" id="IPR036388">
    <property type="entry name" value="WH-like_DNA-bd_sf"/>
</dbReference>
<dbReference type="GeneID" id="1444387"/>
<dbReference type="SMR" id="A0A832T8S8"/>
<dbReference type="OMA" id="RDPFTKW"/>
<dbReference type="Pfam" id="PF04283">
    <property type="entry name" value="CheF-arch"/>
    <property type="match status" value="1"/>
</dbReference>
<reference evidence="1" key="1">
    <citation type="journal article" date="2020" name="bioRxiv">
        <title>A rank-normalized archaeal taxonomy based on genome phylogeny resolves widespread incomplete and uneven classifications.</title>
        <authorList>
            <person name="Rinke C."/>
            <person name="Chuvochina M."/>
            <person name="Mussig A.J."/>
            <person name="Chaumeil P.-A."/>
            <person name="Waite D.W."/>
            <person name="Whitman W.B."/>
            <person name="Parks D.H."/>
            <person name="Hugenholtz P."/>
        </authorList>
    </citation>
    <scope>NUCLEOTIDE SEQUENCE</scope>
    <source>
        <strain evidence="1">UBA8834</strain>
    </source>
</reference>